<feature type="region of interest" description="Disordered" evidence="1">
    <location>
        <begin position="141"/>
        <end position="173"/>
    </location>
</feature>
<evidence type="ECO:0000256" key="1">
    <source>
        <dbReference type="SAM" id="MobiDB-lite"/>
    </source>
</evidence>
<feature type="compositionally biased region" description="Acidic residues" evidence="1">
    <location>
        <begin position="147"/>
        <end position="173"/>
    </location>
</feature>
<dbReference type="EMBL" id="JACTNZ010000007">
    <property type="protein sequence ID" value="KAG5539464.1"/>
    <property type="molecule type" value="Genomic_DNA"/>
</dbReference>
<accession>A0AAV6JLQ0</accession>
<evidence type="ECO:0000313" key="2">
    <source>
        <dbReference type="EMBL" id="KAG5539464.1"/>
    </source>
</evidence>
<dbReference type="Proteomes" id="UP000823749">
    <property type="component" value="Chromosome 7"/>
</dbReference>
<comment type="caution">
    <text evidence="2">The sequence shown here is derived from an EMBL/GenBank/DDBJ whole genome shotgun (WGS) entry which is preliminary data.</text>
</comment>
<organism evidence="2 3">
    <name type="scientific">Rhododendron griersonianum</name>
    <dbReference type="NCBI Taxonomy" id="479676"/>
    <lineage>
        <taxon>Eukaryota</taxon>
        <taxon>Viridiplantae</taxon>
        <taxon>Streptophyta</taxon>
        <taxon>Embryophyta</taxon>
        <taxon>Tracheophyta</taxon>
        <taxon>Spermatophyta</taxon>
        <taxon>Magnoliopsida</taxon>
        <taxon>eudicotyledons</taxon>
        <taxon>Gunneridae</taxon>
        <taxon>Pentapetalae</taxon>
        <taxon>asterids</taxon>
        <taxon>Ericales</taxon>
        <taxon>Ericaceae</taxon>
        <taxon>Ericoideae</taxon>
        <taxon>Rhodoreae</taxon>
        <taxon>Rhododendron</taxon>
    </lineage>
</organism>
<protein>
    <submittedName>
        <fullName evidence="2">Uncharacterized protein</fullName>
    </submittedName>
</protein>
<gene>
    <name evidence="2" type="ORF">RHGRI_019865</name>
</gene>
<keyword evidence="3" id="KW-1185">Reference proteome</keyword>
<dbReference type="AlphaFoldDB" id="A0AAV6JLQ0"/>
<evidence type="ECO:0000313" key="3">
    <source>
        <dbReference type="Proteomes" id="UP000823749"/>
    </source>
</evidence>
<proteinExistence type="predicted"/>
<sequence length="173" mass="19398">MKMNTHIGVSFCLHVFDADDLFGKEAPTTKAKFTVSLPSISDEDLNVCPTSERVSLQKNAVEASEEQNTEIDPINDVVGLVVTVTEHRSTRHGESMVRDVMLLDKSLHKHGVRRYAADIGVRDDVIYVPVEDMDKFHRGLVAGNSTLDEENDLRDDDESSHEDDENDLEDDEN</sequence>
<reference evidence="2" key="1">
    <citation type="submission" date="2020-08" db="EMBL/GenBank/DDBJ databases">
        <title>Plant Genome Project.</title>
        <authorList>
            <person name="Zhang R.-G."/>
        </authorList>
    </citation>
    <scope>NUCLEOTIDE SEQUENCE</scope>
    <source>
        <strain evidence="2">WSP0</strain>
        <tissue evidence="2">Leaf</tissue>
    </source>
</reference>
<name>A0AAV6JLQ0_9ERIC</name>